<comment type="caution">
    <text evidence="2">The sequence shown here is derived from an EMBL/GenBank/DDBJ whole genome shotgun (WGS) entry which is preliminary data.</text>
</comment>
<reference evidence="2 3" key="1">
    <citation type="journal article" date="2018" name="Sci. Rep.">
        <title>Genomic signatures of local adaptation to the degree of environmental predictability in rotifers.</title>
        <authorList>
            <person name="Franch-Gras L."/>
            <person name="Hahn C."/>
            <person name="Garcia-Roger E.M."/>
            <person name="Carmona M.J."/>
            <person name="Serra M."/>
            <person name="Gomez A."/>
        </authorList>
    </citation>
    <scope>NUCLEOTIDE SEQUENCE [LARGE SCALE GENOMIC DNA]</scope>
    <source>
        <strain evidence="2">HYR1</strain>
    </source>
</reference>
<dbReference type="GO" id="GO:0003964">
    <property type="term" value="F:RNA-directed DNA polymerase activity"/>
    <property type="evidence" value="ECO:0007669"/>
    <property type="project" value="UniProtKB-KW"/>
</dbReference>
<dbReference type="AlphaFoldDB" id="A0A3M7QY22"/>
<dbReference type="OrthoDB" id="8063258at2759"/>
<evidence type="ECO:0000313" key="3">
    <source>
        <dbReference type="Proteomes" id="UP000276133"/>
    </source>
</evidence>
<evidence type="ECO:0000259" key="1">
    <source>
        <dbReference type="Pfam" id="PF20049"/>
    </source>
</evidence>
<dbReference type="InterPro" id="IPR045609">
    <property type="entry name" value="DUF6451"/>
</dbReference>
<keyword evidence="2" id="KW-0808">Transferase</keyword>
<keyword evidence="2" id="KW-0548">Nucleotidyltransferase</keyword>
<dbReference type="EMBL" id="REGN01004834">
    <property type="protein sequence ID" value="RNA16001.1"/>
    <property type="molecule type" value="Genomic_DNA"/>
</dbReference>
<evidence type="ECO:0000313" key="2">
    <source>
        <dbReference type="EMBL" id="RNA16001.1"/>
    </source>
</evidence>
<protein>
    <submittedName>
        <fullName evidence="2">Endonuclease-reverse transcriptase</fullName>
    </submittedName>
</protein>
<feature type="domain" description="DUF6451" evidence="1">
    <location>
        <begin position="23"/>
        <end position="53"/>
    </location>
</feature>
<gene>
    <name evidence="2" type="ORF">BpHYR1_002852</name>
</gene>
<keyword evidence="3" id="KW-1185">Reference proteome</keyword>
<keyword evidence="2" id="KW-0695">RNA-directed DNA polymerase</keyword>
<dbReference type="Pfam" id="PF20049">
    <property type="entry name" value="DUF6451"/>
    <property type="match status" value="1"/>
</dbReference>
<name>A0A3M7QY22_BRAPC</name>
<keyword evidence="2" id="KW-0540">Nuclease</keyword>
<dbReference type="GO" id="GO:0004519">
    <property type="term" value="F:endonuclease activity"/>
    <property type="evidence" value="ECO:0007669"/>
    <property type="project" value="UniProtKB-KW"/>
</dbReference>
<proteinExistence type="predicted"/>
<dbReference type="Proteomes" id="UP000276133">
    <property type="component" value="Unassembled WGS sequence"/>
</dbReference>
<sequence>MAKNGILGTHRDFKNRLAKAKSAFARLRPAWKSNSYSKETKLKLYNSVVKATLINGSECWGMCESDRKSLNTFHTESLRRILGMHWPGTLSNADLYRMTNSEPLSQ</sequence>
<accession>A0A3M7QY22</accession>
<organism evidence="2 3">
    <name type="scientific">Brachionus plicatilis</name>
    <name type="common">Marine rotifer</name>
    <name type="synonym">Brachionus muelleri</name>
    <dbReference type="NCBI Taxonomy" id="10195"/>
    <lineage>
        <taxon>Eukaryota</taxon>
        <taxon>Metazoa</taxon>
        <taxon>Spiralia</taxon>
        <taxon>Gnathifera</taxon>
        <taxon>Rotifera</taxon>
        <taxon>Eurotatoria</taxon>
        <taxon>Monogononta</taxon>
        <taxon>Pseudotrocha</taxon>
        <taxon>Ploima</taxon>
        <taxon>Brachionidae</taxon>
        <taxon>Brachionus</taxon>
    </lineage>
</organism>
<keyword evidence="2" id="KW-0255">Endonuclease</keyword>
<keyword evidence="2" id="KW-0378">Hydrolase</keyword>